<evidence type="ECO:0000313" key="2">
    <source>
        <dbReference type="Proteomes" id="UP001268256"/>
    </source>
</evidence>
<sequence length="262" mass="31238">MLSKEDALQRFNRQIKAIEDLMRKPRFCPDFDKWHRDTEILIEKIFSENTRHINDFNNISYDLGILMSNTPDYEYDKVYRNGLTRAESILKSFIDEINDYWDLERKVDNRDCLLIVEKICSRFPKVARQLGSRQRNKKPFEIMDEYDVQYLLHALLLLEFDDIRPEEWTPSYAGGSSRVDFLLKNEKIIIEVKKTRPNLKDKEVGEQLIIDIEGYQTYQDFKKLICFVYDPDHLIKNPSALENDLRKDKDDFMVKVIIAPKL</sequence>
<keyword evidence="2" id="KW-1185">Reference proteome</keyword>
<proteinExistence type="predicted"/>
<protein>
    <submittedName>
        <fullName evidence="1">Uncharacterized protein</fullName>
    </submittedName>
</protein>
<name>A0AAE4FT38_9CYAN</name>
<dbReference type="AlphaFoldDB" id="A0AAE4FT38"/>
<evidence type="ECO:0000313" key="1">
    <source>
        <dbReference type="EMBL" id="MDS3860481.1"/>
    </source>
</evidence>
<reference evidence="2" key="1">
    <citation type="submission" date="2023-07" db="EMBL/GenBank/DDBJ databases">
        <authorList>
            <person name="Luz R."/>
            <person name="Cordeiro R."/>
            <person name="Fonseca A."/>
            <person name="Goncalves V."/>
        </authorList>
    </citation>
    <scope>NUCLEOTIDE SEQUENCE [LARGE SCALE GENOMIC DNA]</scope>
    <source>
        <strain evidence="2">BACA0444</strain>
    </source>
</reference>
<gene>
    <name evidence="1" type="ORF">RIF25_06625</name>
</gene>
<dbReference type="Proteomes" id="UP001268256">
    <property type="component" value="Unassembled WGS sequence"/>
</dbReference>
<dbReference type="EMBL" id="JAVMIP010000004">
    <property type="protein sequence ID" value="MDS3860481.1"/>
    <property type="molecule type" value="Genomic_DNA"/>
</dbReference>
<dbReference type="Pfam" id="PF18742">
    <property type="entry name" value="DpnII-MboI"/>
    <property type="match status" value="1"/>
</dbReference>
<organism evidence="1 2">
    <name type="scientific">Pseudocalidococcus azoricus BACA0444</name>
    <dbReference type="NCBI Taxonomy" id="2918990"/>
    <lineage>
        <taxon>Bacteria</taxon>
        <taxon>Bacillati</taxon>
        <taxon>Cyanobacteriota</taxon>
        <taxon>Cyanophyceae</taxon>
        <taxon>Acaryochloridales</taxon>
        <taxon>Thermosynechococcaceae</taxon>
        <taxon>Pseudocalidococcus</taxon>
        <taxon>Pseudocalidococcus azoricus</taxon>
    </lineage>
</organism>
<comment type="caution">
    <text evidence="1">The sequence shown here is derived from an EMBL/GenBank/DDBJ whole genome shotgun (WGS) entry which is preliminary data.</text>
</comment>
<accession>A0AAE4FT38</accession>